<feature type="compositionally biased region" description="Low complexity" evidence="1">
    <location>
        <begin position="1040"/>
        <end position="1054"/>
    </location>
</feature>
<dbReference type="Proteomes" id="UP000613740">
    <property type="component" value="Unassembled WGS sequence"/>
</dbReference>
<keyword evidence="3" id="KW-1185">Reference proteome</keyword>
<dbReference type="OrthoDB" id="550223at2759"/>
<evidence type="ECO:0000313" key="3">
    <source>
        <dbReference type="Proteomes" id="UP000613740"/>
    </source>
</evidence>
<feature type="compositionally biased region" description="Polar residues" evidence="1">
    <location>
        <begin position="1325"/>
        <end position="1337"/>
    </location>
</feature>
<evidence type="ECO:0000256" key="1">
    <source>
        <dbReference type="SAM" id="MobiDB-lite"/>
    </source>
</evidence>
<feature type="compositionally biased region" description="Low complexity" evidence="1">
    <location>
        <begin position="1300"/>
        <end position="1324"/>
    </location>
</feature>
<feature type="compositionally biased region" description="Low complexity" evidence="1">
    <location>
        <begin position="547"/>
        <end position="570"/>
    </location>
</feature>
<feature type="region of interest" description="Disordered" evidence="1">
    <location>
        <begin position="193"/>
        <end position="215"/>
    </location>
</feature>
<accession>A0A836B6U9</accession>
<sequence>MPYHNTEIMACTEREDAARLSASATTAAASCAAPVATSSAPAAAAAANPPRPPRALHQDCGAAAAATTPTTATATTVADMSDVPLDVLSTLILPRLPPGHRLDVRAVNRRWATWVDGGLAPATHINLVMDRGELEAAAAAAAATSAAAAATAAADAAAVAAVGNEGRSGDGEAGAAGSAGGWGAWLSQRAIGGTASSHGAAGQPAAGGEEAAGWQPPQEGVLARRFPSVVAARLWVGCRPPASVAGTNGGGLSARARAETAAAAARGAGGSSALRRCRGSGWKGTSDPATSGAVSGSGGRGSTSSSSSSSTATGHNGPLQLHRSLSTSLAVALEDCCSRAAEAPGRIAAAAVGLLVASGSCLFPMATAAMRRRLGGGEYYYGGRRGGRGGGGGAGGSCQPSYRWHVHKQKVQEGGGGGGGRGARPAVVRNADGTFQLLRRYSQDAFEPQSLPPLPQCLPLLGGSAALRRLSLVSAYDLTAETLALLASAFPNLSALSLHAHHAPGVDPTPVCLRHRPAPTGGMTCTTLDEARAAANAVRARALSTTAAGASAGAPSSDDAAPAGSSSGSRQLRRRHSGVAEDVVAAAAARTAAREHHQQHWALRSPLAARLPQLTTLALCGLRLGDPEAEVLGALSGLRALTLHRVTCRVHRLLPHLESGLTRLTRLELRRLDYFHSLPLDAADNAALEARERRRAAGDADRGGVSRHMARLQRQEDAARRRAARLAARRRPLLSSLLGRGPGSGAGGAGIDGADAEAADIAAANAAAAEAAAFADLLSGPDSDAEEEERQEEAALDADLEEGGMAGAPWMSRQSRGLFPDWPGALWSLGRALRRLPGLQVLVADVECPARGQQDAWAALLLGVKQLHGLTELRLPHLAFGSAWQVRSLAAALPLLTCLEFGSLPPVPRTPEVCAWLTAGGRSAGFRAHMLGQHVACGVAGSSRLRGGHGPALPPPVIHPAFASREMLGWCYLSEEGQQQGPLLVAAAAARAAAPTGGGSQQRDEPGSPLRRSTFGAAVSAGRDGTAGSTAGGRCRRASDSSSGLLRARAAAARPDCTAEDGLAPPGSGSSSGSDSRSSSAGRRRVSGSSGHGLLPSRFSGSGAAAAAAAAAASGHPSPLGLMGAGEPGAPAADVGGLCCFKQLRQLVVRRVGLEELAVHGLPLPPRLARAELPLQAMVGAGHDSQPVQFSDLLLLHSSLLPALAALPSLANLHLTLGPARGADGPLLAAMLGAWLGPGGAVRGLDVRGLTHPSGTSGGELTETLQRIASGLPRLERLSCYLWGGPGGLLQPEAMAAATTASGSGTTCGSSSGTSSSTSSRTRSWTQRVLQPITTAAAQLGGMRRSPSGAAVAEAPPAAPAPPPPPARRAPAAGGRAFTVSTAAGGKTAEAWLAAADAPGVRLAGAALDAINRLPLLDELRIKVLSLPASASSSGPQPPGWGGGDDMLAALRRPTAASRFGSCTVRVPLGLLRGLRRSLRVVDCSPLESWCSSPFAVEGGRAGAGLGTAGAGAAAEADPRVALAYARGLLAAEGVCSSLVAEAEEWAAGAIGVGPDLEERWRGEALPRVSGDS</sequence>
<comment type="caution">
    <text evidence="2">The sequence shown here is derived from an EMBL/GenBank/DDBJ whole genome shotgun (WGS) entry which is preliminary data.</text>
</comment>
<feature type="region of interest" description="Disordered" evidence="1">
    <location>
        <begin position="994"/>
        <end position="1095"/>
    </location>
</feature>
<gene>
    <name evidence="2" type="ORF">HYH02_005515</name>
</gene>
<feature type="region of interest" description="Disordered" evidence="1">
    <location>
        <begin position="1429"/>
        <end position="1448"/>
    </location>
</feature>
<feature type="compositionally biased region" description="Low complexity" evidence="1">
    <location>
        <begin position="199"/>
        <end position="215"/>
    </location>
</feature>
<evidence type="ECO:0000313" key="2">
    <source>
        <dbReference type="EMBL" id="KAG2449362.1"/>
    </source>
</evidence>
<feature type="compositionally biased region" description="Basic and acidic residues" evidence="1">
    <location>
        <begin position="694"/>
        <end position="704"/>
    </location>
</feature>
<reference evidence="2" key="1">
    <citation type="journal article" date="2020" name="bioRxiv">
        <title>Comparative genomics of Chlamydomonas.</title>
        <authorList>
            <person name="Craig R.J."/>
            <person name="Hasan A.R."/>
            <person name="Ness R.W."/>
            <person name="Keightley P.D."/>
        </authorList>
    </citation>
    <scope>NUCLEOTIDE SEQUENCE</scope>
    <source>
        <strain evidence="2">CCAP 11/173</strain>
    </source>
</reference>
<feature type="compositionally biased region" description="Low complexity" evidence="1">
    <location>
        <begin position="1067"/>
        <end position="1093"/>
    </location>
</feature>
<feature type="region of interest" description="Disordered" evidence="1">
    <location>
        <begin position="694"/>
        <end position="716"/>
    </location>
</feature>
<dbReference type="SUPFAM" id="SSF52047">
    <property type="entry name" value="RNI-like"/>
    <property type="match status" value="1"/>
</dbReference>
<organism evidence="2 3">
    <name type="scientific">Chlamydomonas schloesseri</name>
    <dbReference type="NCBI Taxonomy" id="2026947"/>
    <lineage>
        <taxon>Eukaryota</taxon>
        <taxon>Viridiplantae</taxon>
        <taxon>Chlorophyta</taxon>
        <taxon>core chlorophytes</taxon>
        <taxon>Chlorophyceae</taxon>
        <taxon>CS clade</taxon>
        <taxon>Chlamydomonadales</taxon>
        <taxon>Chlamydomonadaceae</taxon>
        <taxon>Chlamydomonas</taxon>
    </lineage>
</organism>
<feature type="region of interest" description="Disordered" evidence="1">
    <location>
        <begin position="547"/>
        <end position="576"/>
    </location>
</feature>
<feature type="region of interest" description="Disordered" evidence="1">
    <location>
        <begin position="271"/>
        <end position="320"/>
    </location>
</feature>
<dbReference type="EMBL" id="JAEHOD010000014">
    <property type="protein sequence ID" value="KAG2449362.1"/>
    <property type="molecule type" value="Genomic_DNA"/>
</dbReference>
<feature type="region of interest" description="Disordered" evidence="1">
    <location>
        <begin position="1300"/>
        <end position="1375"/>
    </location>
</feature>
<feature type="compositionally biased region" description="Pro residues" evidence="1">
    <location>
        <begin position="1357"/>
        <end position="1368"/>
    </location>
</feature>
<name>A0A836B6U9_9CHLO</name>
<proteinExistence type="predicted"/>
<feature type="compositionally biased region" description="Low complexity" evidence="1">
    <location>
        <begin position="302"/>
        <end position="314"/>
    </location>
</feature>
<protein>
    <submittedName>
        <fullName evidence="2">Uncharacterized protein</fullName>
    </submittedName>
</protein>